<accession>A0A0V0HBZ2</accession>
<dbReference type="AlphaFoldDB" id="A0A0V0HBZ2"/>
<organism evidence="1">
    <name type="scientific">Solanum chacoense</name>
    <name type="common">Chaco potato</name>
    <dbReference type="NCBI Taxonomy" id="4108"/>
    <lineage>
        <taxon>Eukaryota</taxon>
        <taxon>Viridiplantae</taxon>
        <taxon>Streptophyta</taxon>
        <taxon>Embryophyta</taxon>
        <taxon>Tracheophyta</taxon>
        <taxon>Spermatophyta</taxon>
        <taxon>Magnoliopsida</taxon>
        <taxon>eudicotyledons</taxon>
        <taxon>Gunneridae</taxon>
        <taxon>Pentapetalae</taxon>
        <taxon>asterids</taxon>
        <taxon>lamiids</taxon>
        <taxon>Solanales</taxon>
        <taxon>Solanaceae</taxon>
        <taxon>Solanoideae</taxon>
        <taxon>Solaneae</taxon>
        <taxon>Solanum</taxon>
    </lineage>
</organism>
<name>A0A0V0HBZ2_SOLCH</name>
<evidence type="ECO:0000313" key="1">
    <source>
        <dbReference type="EMBL" id="JAP17925.1"/>
    </source>
</evidence>
<dbReference type="EMBL" id="GEDG01021903">
    <property type="protein sequence ID" value="JAP17925.1"/>
    <property type="molecule type" value="Transcribed_RNA"/>
</dbReference>
<proteinExistence type="predicted"/>
<protein>
    <submittedName>
        <fullName evidence="1">Putative ovule protein</fullName>
    </submittedName>
</protein>
<reference evidence="1" key="1">
    <citation type="submission" date="2015-12" db="EMBL/GenBank/DDBJ databases">
        <title>Gene expression during late stages of embryo sac development: a critical building block for successful pollen-pistil interactions.</title>
        <authorList>
            <person name="Liu Y."/>
            <person name="Joly V."/>
            <person name="Sabar M."/>
            <person name="Matton D.P."/>
        </authorList>
    </citation>
    <scope>NUCLEOTIDE SEQUENCE</scope>
</reference>
<sequence length="101" mass="11741">MRVLLEEIKNKVPNSRNMHKQHHHIQLSLPNYHELSPAKGKETFRVPIPIVSWETDGEKDSNSKQAKFMPLILMFKNHIRISGIATTNFDKPQIFPSLKKI</sequence>